<name>A0ABW0L0X2_9BURK</name>
<reference evidence="3" key="1">
    <citation type="journal article" date="2019" name="Int. J. Syst. Evol. Microbiol.">
        <title>The Global Catalogue of Microorganisms (GCM) 10K type strain sequencing project: providing services to taxonomists for standard genome sequencing and annotation.</title>
        <authorList>
            <consortium name="The Broad Institute Genomics Platform"/>
            <consortium name="The Broad Institute Genome Sequencing Center for Infectious Disease"/>
            <person name="Wu L."/>
            <person name="Ma J."/>
        </authorList>
    </citation>
    <scope>NUCLEOTIDE SEQUENCE [LARGE SCALE GENOMIC DNA]</scope>
    <source>
        <strain evidence="3">KACC 12649</strain>
    </source>
</reference>
<dbReference type="Proteomes" id="UP001596050">
    <property type="component" value="Unassembled WGS sequence"/>
</dbReference>
<evidence type="ECO:0000313" key="2">
    <source>
        <dbReference type="EMBL" id="MFC5459070.1"/>
    </source>
</evidence>
<protein>
    <submittedName>
        <fullName evidence="2">Uncharacterized protein</fullName>
    </submittedName>
</protein>
<organism evidence="2 3">
    <name type="scientific">Massilia niabensis</name>
    <dbReference type="NCBI Taxonomy" id="544910"/>
    <lineage>
        <taxon>Bacteria</taxon>
        <taxon>Pseudomonadati</taxon>
        <taxon>Pseudomonadota</taxon>
        <taxon>Betaproteobacteria</taxon>
        <taxon>Burkholderiales</taxon>
        <taxon>Oxalobacteraceae</taxon>
        <taxon>Telluria group</taxon>
        <taxon>Massilia</taxon>
    </lineage>
</organism>
<keyword evidence="3" id="KW-1185">Reference proteome</keyword>
<evidence type="ECO:0000256" key="1">
    <source>
        <dbReference type="SAM" id="MobiDB-lite"/>
    </source>
</evidence>
<feature type="region of interest" description="Disordered" evidence="1">
    <location>
        <begin position="1"/>
        <end position="48"/>
    </location>
</feature>
<evidence type="ECO:0000313" key="3">
    <source>
        <dbReference type="Proteomes" id="UP001596050"/>
    </source>
</evidence>
<dbReference type="EMBL" id="JBHSMU010000004">
    <property type="protein sequence ID" value="MFC5459070.1"/>
    <property type="molecule type" value="Genomic_DNA"/>
</dbReference>
<accession>A0ABW0L0X2</accession>
<comment type="caution">
    <text evidence="2">The sequence shown here is derived from an EMBL/GenBank/DDBJ whole genome shotgun (WGS) entry which is preliminary data.</text>
</comment>
<gene>
    <name evidence="2" type="ORF">ACFPN5_04525</name>
</gene>
<proteinExistence type="predicted"/>
<feature type="compositionally biased region" description="Basic and acidic residues" evidence="1">
    <location>
        <begin position="21"/>
        <end position="33"/>
    </location>
</feature>
<sequence length="233" mass="26730">MENQNAMTKPDHPEQASLDRLGQDHTRDHEHGYRHPVQPEAKQTRRTREQLTHIKGWGADLDHKNRPAVPMERTPPRYTPANMNTPPAQEQHVEVLVSNERPGITQIHGTAQPPSGLSGMLRRAAFKFSENDLRHWLILLGADRINVVEGVVEDLTKGHVPNIFAEMGIKAEWQHNKSGLAKKVAIVGAVAGVAYLLMKRGDKHDDDRYEDRYDSRYDSRYDERDDDRYNSRY</sequence>
<dbReference type="RefSeq" id="WP_379780540.1">
    <property type="nucleotide sequence ID" value="NZ_JBHSMU010000004.1"/>
</dbReference>